<protein>
    <submittedName>
        <fullName evidence="5">GntR family transcriptional regulator</fullName>
    </submittedName>
</protein>
<dbReference type="InterPro" id="IPR036390">
    <property type="entry name" value="WH_DNA-bd_sf"/>
</dbReference>
<dbReference type="PANTHER" id="PTHR43537:SF24">
    <property type="entry name" value="GLUCONATE OPERON TRANSCRIPTIONAL REPRESSOR"/>
    <property type="match status" value="1"/>
</dbReference>
<dbReference type="InterPro" id="IPR036388">
    <property type="entry name" value="WH-like_DNA-bd_sf"/>
</dbReference>
<evidence type="ECO:0000256" key="1">
    <source>
        <dbReference type="ARBA" id="ARBA00023015"/>
    </source>
</evidence>
<keyword evidence="3" id="KW-0804">Transcription</keyword>
<dbReference type="EMBL" id="JAPNOA010000056">
    <property type="protein sequence ID" value="MCY0966492.1"/>
    <property type="molecule type" value="Genomic_DNA"/>
</dbReference>
<dbReference type="RefSeq" id="WP_283174701.1">
    <property type="nucleotide sequence ID" value="NZ_JAPNOA010000056.1"/>
</dbReference>
<evidence type="ECO:0000256" key="2">
    <source>
        <dbReference type="ARBA" id="ARBA00023125"/>
    </source>
</evidence>
<evidence type="ECO:0000256" key="3">
    <source>
        <dbReference type="ARBA" id="ARBA00023163"/>
    </source>
</evidence>
<comment type="caution">
    <text evidence="5">The sequence shown here is derived from an EMBL/GenBank/DDBJ whole genome shotgun (WGS) entry which is preliminary data.</text>
</comment>
<gene>
    <name evidence="5" type="ORF">OUO13_14995</name>
</gene>
<dbReference type="PANTHER" id="PTHR43537">
    <property type="entry name" value="TRANSCRIPTIONAL REGULATOR, GNTR FAMILY"/>
    <property type="match status" value="1"/>
</dbReference>
<keyword evidence="1" id="KW-0805">Transcription regulation</keyword>
<dbReference type="GO" id="GO:0003677">
    <property type="term" value="F:DNA binding"/>
    <property type="evidence" value="ECO:0007669"/>
    <property type="project" value="UniProtKB-KW"/>
</dbReference>
<dbReference type="InterPro" id="IPR000524">
    <property type="entry name" value="Tscrpt_reg_HTH_GntR"/>
</dbReference>
<dbReference type="Gene3D" id="1.20.120.530">
    <property type="entry name" value="GntR ligand-binding domain-like"/>
    <property type="match status" value="1"/>
</dbReference>
<dbReference type="Pfam" id="PF00392">
    <property type="entry name" value="GntR"/>
    <property type="match status" value="1"/>
</dbReference>
<sequence length="220" mass="24609">MAFVAAESLAEQIANHLAERIIQGELVSNERIQEARIVSELQVSRGSVREALLILERRHLVTIQPRRGAFVTELTADRVRGLYRLYGNLLEMLAEKLSWSWTPEGKAVLDGLVRKLNSSAASHDENLFTEANFELISEAATVAGNEYLKTALDNLRPPLHRALALALRKNLSEMDDTTLFVTRLIEYALSERMADVPALVNEYCKRHCLLVVQALDSVSA</sequence>
<evidence type="ECO:0000259" key="4">
    <source>
        <dbReference type="PROSITE" id="PS50949"/>
    </source>
</evidence>
<dbReference type="SMART" id="SM00345">
    <property type="entry name" value="HTH_GNTR"/>
    <property type="match status" value="1"/>
</dbReference>
<evidence type="ECO:0000313" key="5">
    <source>
        <dbReference type="EMBL" id="MCY0966492.1"/>
    </source>
</evidence>
<dbReference type="InterPro" id="IPR008920">
    <property type="entry name" value="TF_FadR/GntR_C"/>
</dbReference>
<keyword evidence="6" id="KW-1185">Reference proteome</keyword>
<dbReference type="SUPFAM" id="SSF46785">
    <property type="entry name" value="Winged helix' DNA-binding domain"/>
    <property type="match status" value="1"/>
</dbReference>
<dbReference type="Proteomes" id="UP001150830">
    <property type="component" value="Unassembled WGS sequence"/>
</dbReference>
<evidence type="ECO:0000313" key="6">
    <source>
        <dbReference type="Proteomes" id="UP001150830"/>
    </source>
</evidence>
<dbReference type="AlphaFoldDB" id="A0A9X3EFA8"/>
<dbReference type="CDD" id="cd07377">
    <property type="entry name" value="WHTH_GntR"/>
    <property type="match status" value="1"/>
</dbReference>
<name>A0A9X3EFA8_9GAMM</name>
<accession>A0A9X3EFA8</accession>
<dbReference type="Gene3D" id="1.10.10.10">
    <property type="entry name" value="Winged helix-like DNA-binding domain superfamily/Winged helix DNA-binding domain"/>
    <property type="match status" value="1"/>
</dbReference>
<dbReference type="PROSITE" id="PS50949">
    <property type="entry name" value="HTH_GNTR"/>
    <property type="match status" value="1"/>
</dbReference>
<dbReference type="GO" id="GO:0003700">
    <property type="term" value="F:DNA-binding transcription factor activity"/>
    <property type="evidence" value="ECO:0007669"/>
    <property type="project" value="InterPro"/>
</dbReference>
<organism evidence="5 6">
    <name type="scientific">Parathalassolituus penaei</name>
    <dbReference type="NCBI Taxonomy" id="2997323"/>
    <lineage>
        <taxon>Bacteria</taxon>
        <taxon>Pseudomonadati</taxon>
        <taxon>Pseudomonadota</taxon>
        <taxon>Gammaproteobacteria</taxon>
        <taxon>Oceanospirillales</taxon>
        <taxon>Oceanospirillaceae</taxon>
        <taxon>Parathalassolituus</taxon>
    </lineage>
</organism>
<reference evidence="5" key="1">
    <citation type="submission" date="2022-11" db="EMBL/GenBank/DDBJ databases">
        <title>Parathalassolutuus dongxingensis gen. nov., sp. nov., a novel member of family Oceanospirillaceae isolated from a coastal shrimp pond in Guangxi, China.</title>
        <authorList>
            <person name="Chen H."/>
        </authorList>
    </citation>
    <scope>NUCLEOTIDE SEQUENCE</scope>
    <source>
        <strain evidence="5">G-43</strain>
    </source>
</reference>
<feature type="domain" description="HTH gntR-type" evidence="4">
    <location>
        <begin position="7"/>
        <end position="74"/>
    </location>
</feature>
<proteinExistence type="predicted"/>
<keyword evidence="2" id="KW-0238">DNA-binding</keyword>